<protein>
    <submittedName>
        <fullName evidence="1">Uncharacterized protein</fullName>
    </submittedName>
</protein>
<keyword evidence="1" id="KW-0614">Plasmid</keyword>
<sequence length="29" mass="3146">MLKIIINGPANKAGEPSLKFPCLSKRTAF</sequence>
<reference evidence="1" key="1">
    <citation type="journal article" date="2005" name="Plasmid">
        <title>Linkage of a novel mercury resistance operon with streptomycin resistance on a conjugative plasmid in Enterococcus faecium.</title>
        <authorList>
            <person name="Davis I.J."/>
            <person name="Roberts A.P."/>
            <person name="Ready D."/>
            <person name="Richards H."/>
            <person name="Wilson M."/>
            <person name="Mullany P."/>
        </authorList>
    </citation>
    <scope>NUCLEOTIDE SEQUENCE</scope>
    <source>
        <strain evidence="1">664.1H1</strain>
        <plasmid evidence="1">pPPM1000</plasmid>
    </source>
</reference>
<organism evidence="1">
    <name type="scientific">Enterococcus faecium</name>
    <name type="common">Streptococcus faecium</name>
    <dbReference type="NCBI Taxonomy" id="1352"/>
    <lineage>
        <taxon>Bacteria</taxon>
        <taxon>Bacillati</taxon>
        <taxon>Bacillota</taxon>
        <taxon>Bacilli</taxon>
        <taxon>Lactobacillales</taxon>
        <taxon>Enterococcaceae</taxon>
        <taxon>Enterococcus</taxon>
    </lineage>
</organism>
<dbReference type="EMBL" id="AY351675">
    <property type="protein sequence ID" value="AAR10416.1"/>
    <property type="molecule type" value="Genomic_DNA"/>
</dbReference>
<proteinExistence type="predicted"/>
<name>Q6V4U5_ENTFC</name>
<dbReference type="AlphaFoldDB" id="Q6V4U5"/>
<accession>Q6V4U5</accession>
<evidence type="ECO:0000313" key="1">
    <source>
        <dbReference type="EMBL" id="AAR10416.1"/>
    </source>
</evidence>
<geneLocation type="plasmid" evidence="1">
    <name>pPPM1000</name>
</geneLocation>